<dbReference type="GO" id="GO:0000281">
    <property type="term" value="P:mitotic cytokinesis"/>
    <property type="evidence" value="ECO:0007669"/>
    <property type="project" value="TreeGrafter"/>
</dbReference>
<dbReference type="PANTHER" id="PTHR21538">
    <property type="entry name" value="ANILLIN/RHOTEKIN RTKN"/>
    <property type="match status" value="1"/>
</dbReference>
<feature type="compositionally biased region" description="Polar residues" evidence="1">
    <location>
        <begin position="1"/>
        <end position="14"/>
    </location>
</feature>
<dbReference type="AlphaFoldDB" id="A0A7R9LFK5"/>
<feature type="region of interest" description="Disordered" evidence="1">
    <location>
        <begin position="1"/>
        <end position="40"/>
    </location>
</feature>
<sequence length="217" mass="24885">MGANNGKSLNSGHNSKSRSLLRLSSKSLSRSRGYSSSNRLSANNNCNLMQDLDIYFIRQIARSLREYDLEQKIDLEIKMREGTTKLLAACKHSNQTLEAAKSLLTSNERMIAYMSELQRRRATERHQNKEDLKMKYLNPKGDGGKAKVSVSDIRMPLIWKDSDHFKNKGDYRRFAVFCLLKIGTEIYDTIMVTNVDRSMTDIQFDDICVFANIPPDF</sequence>
<dbReference type="PANTHER" id="PTHR21538:SF24">
    <property type="entry name" value="PH DOMAIN-CONTAINING PROTEIN"/>
    <property type="match status" value="1"/>
</dbReference>
<evidence type="ECO:0000313" key="3">
    <source>
        <dbReference type="EMBL" id="CAD7639915.1"/>
    </source>
</evidence>
<dbReference type="InterPro" id="IPR051364">
    <property type="entry name" value="Cytokinesis/Rho-signaling"/>
</dbReference>
<feature type="non-terminal residue" evidence="3">
    <location>
        <position position="217"/>
    </location>
</feature>
<gene>
    <name evidence="3" type="ORF">ONB1V03_LOCUS2283</name>
</gene>
<evidence type="ECO:0000313" key="4">
    <source>
        <dbReference type="Proteomes" id="UP000728032"/>
    </source>
</evidence>
<dbReference type="GO" id="GO:0000915">
    <property type="term" value="P:actomyosin contractile ring assembly"/>
    <property type="evidence" value="ECO:0007669"/>
    <property type="project" value="TreeGrafter"/>
</dbReference>
<feature type="domain" description="Anillin homology" evidence="2">
    <location>
        <begin position="145"/>
        <end position="217"/>
    </location>
</feature>
<dbReference type="Pfam" id="PF08174">
    <property type="entry name" value="Anillin"/>
    <property type="match status" value="1"/>
</dbReference>
<reference evidence="3" key="1">
    <citation type="submission" date="2020-11" db="EMBL/GenBank/DDBJ databases">
        <authorList>
            <person name="Tran Van P."/>
        </authorList>
    </citation>
    <scope>NUCLEOTIDE SEQUENCE</scope>
</reference>
<dbReference type="OrthoDB" id="5817051at2759"/>
<evidence type="ECO:0000256" key="1">
    <source>
        <dbReference type="SAM" id="MobiDB-lite"/>
    </source>
</evidence>
<dbReference type="Proteomes" id="UP000728032">
    <property type="component" value="Unassembled WGS sequence"/>
</dbReference>
<dbReference type="EMBL" id="OC915328">
    <property type="protein sequence ID" value="CAD7639915.1"/>
    <property type="molecule type" value="Genomic_DNA"/>
</dbReference>
<organism evidence="3">
    <name type="scientific">Oppiella nova</name>
    <dbReference type="NCBI Taxonomy" id="334625"/>
    <lineage>
        <taxon>Eukaryota</taxon>
        <taxon>Metazoa</taxon>
        <taxon>Ecdysozoa</taxon>
        <taxon>Arthropoda</taxon>
        <taxon>Chelicerata</taxon>
        <taxon>Arachnida</taxon>
        <taxon>Acari</taxon>
        <taxon>Acariformes</taxon>
        <taxon>Sarcoptiformes</taxon>
        <taxon>Oribatida</taxon>
        <taxon>Brachypylina</taxon>
        <taxon>Oppioidea</taxon>
        <taxon>Oppiidae</taxon>
        <taxon>Oppiella</taxon>
    </lineage>
</organism>
<proteinExistence type="predicted"/>
<dbReference type="InterPro" id="IPR012966">
    <property type="entry name" value="AHD"/>
</dbReference>
<dbReference type="EMBL" id="CAJPVJ010000503">
    <property type="protein sequence ID" value="CAG2162691.1"/>
    <property type="molecule type" value="Genomic_DNA"/>
</dbReference>
<keyword evidence="4" id="KW-1185">Reference proteome</keyword>
<evidence type="ECO:0000259" key="2">
    <source>
        <dbReference type="Pfam" id="PF08174"/>
    </source>
</evidence>
<dbReference type="GO" id="GO:0005826">
    <property type="term" value="C:actomyosin contractile ring"/>
    <property type="evidence" value="ECO:0007669"/>
    <property type="project" value="TreeGrafter"/>
</dbReference>
<name>A0A7R9LFK5_9ACAR</name>
<dbReference type="GO" id="GO:0031106">
    <property type="term" value="P:septin ring organization"/>
    <property type="evidence" value="ECO:0007669"/>
    <property type="project" value="TreeGrafter"/>
</dbReference>
<protein>
    <recommendedName>
        <fullName evidence="2">Anillin homology domain-containing protein</fullName>
    </recommendedName>
</protein>
<accession>A0A7R9LFK5</accession>
<feature type="compositionally biased region" description="Low complexity" evidence="1">
    <location>
        <begin position="17"/>
        <end position="40"/>
    </location>
</feature>